<dbReference type="Proteomes" id="UP000199693">
    <property type="component" value="Unassembled WGS sequence"/>
</dbReference>
<sequence>MTAMTAAAAWQADLERDFPQRLVRHGETVAAVREAGATDAPALVLLHGIGSGAASWLPLAQRLKDRARIIAWDAPGYGESTPLAEAAPRAEAYMGRLRELLDALGVRRCLLLGHSLGAMAALALANAEPQRVARLVLLSPARGYGARPGEGEAVRSRRLAGLASEGIAGLAERRAPAMLGANPGAAALAWVRWNMARLRPHGYRQAVELLCGDDLLRLGRPPVPSEVLCGSEDGITPPAACREVAEALAAPFQLIPGAGHASPIECPEALAGLLARLLEHCQGLKP</sequence>
<organism evidence="2 5">
    <name type="scientific">Pseudomonas delhiensis</name>
    <dbReference type="NCBI Taxonomy" id="366289"/>
    <lineage>
        <taxon>Bacteria</taxon>
        <taxon>Pseudomonadati</taxon>
        <taxon>Pseudomonadota</taxon>
        <taxon>Gammaproteobacteria</taxon>
        <taxon>Pseudomonadales</taxon>
        <taxon>Pseudomonadaceae</taxon>
        <taxon>Pseudomonas</taxon>
    </lineage>
</organism>
<reference evidence="3 4" key="2">
    <citation type="submission" date="2017-06" db="EMBL/GenBank/DDBJ databases">
        <authorList>
            <person name="Varghese N."/>
            <person name="Submissions S."/>
        </authorList>
    </citation>
    <scope>NUCLEOTIDE SEQUENCE [LARGE SCALE GENOMIC DNA]</scope>
    <source>
        <strain evidence="3 4">RLD-1</strain>
    </source>
</reference>
<gene>
    <name evidence="2" type="ORF">SAMN05216189_102468</name>
    <name evidence="3" type="ORF">SAMN06295949_12468</name>
</gene>
<dbReference type="InterPro" id="IPR029058">
    <property type="entry name" value="AB_hydrolase_fold"/>
</dbReference>
<evidence type="ECO:0000313" key="4">
    <source>
        <dbReference type="Proteomes" id="UP000198309"/>
    </source>
</evidence>
<reference evidence="2 5" key="1">
    <citation type="submission" date="2016-10" db="EMBL/GenBank/DDBJ databases">
        <authorList>
            <person name="de Groot N.N."/>
        </authorList>
    </citation>
    <scope>NUCLEOTIDE SEQUENCE [LARGE SCALE GENOMIC DNA]</scope>
    <source>
        <strain evidence="2 5">CCM 7361</strain>
    </source>
</reference>
<feature type="domain" description="AB hydrolase-1" evidence="1">
    <location>
        <begin position="43"/>
        <end position="271"/>
    </location>
</feature>
<evidence type="ECO:0000313" key="2">
    <source>
        <dbReference type="EMBL" id="SDJ87359.1"/>
    </source>
</evidence>
<dbReference type="EMBL" id="FNEC01000024">
    <property type="protein sequence ID" value="SDJ87359.1"/>
    <property type="molecule type" value="Genomic_DNA"/>
</dbReference>
<dbReference type="InterPro" id="IPR000073">
    <property type="entry name" value="AB_hydrolase_1"/>
</dbReference>
<dbReference type="EMBL" id="FZPC01000024">
    <property type="protein sequence ID" value="SNT38452.1"/>
    <property type="molecule type" value="Genomic_DNA"/>
</dbReference>
<protein>
    <submittedName>
        <fullName evidence="2">Pimeloyl-ACP methyl ester carboxylesterase</fullName>
    </submittedName>
</protein>
<dbReference type="Gene3D" id="3.40.50.1820">
    <property type="entry name" value="alpha/beta hydrolase"/>
    <property type="match status" value="1"/>
</dbReference>
<dbReference type="GO" id="GO:0016020">
    <property type="term" value="C:membrane"/>
    <property type="evidence" value="ECO:0007669"/>
    <property type="project" value="TreeGrafter"/>
</dbReference>
<dbReference type="InterPro" id="IPR050266">
    <property type="entry name" value="AB_hydrolase_sf"/>
</dbReference>
<dbReference type="Proteomes" id="UP000198309">
    <property type="component" value="Unassembled WGS sequence"/>
</dbReference>
<evidence type="ECO:0000313" key="3">
    <source>
        <dbReference type="EMBL" id="SNT38452.1"/>
    </source>
</evidence>
<proteinExistence type="predicted"/>
<name>A0A239M8H3_9PSED</name>
<dbReference type="AlphaFoldDB" id="A0A239M8H3"/>
<dbReference type="PANTHER" id="PTHR43798:SF5">
    <property type="entry name" value="MONOACYLGLYCEROL LIPASE ABHD6"/>
    <property type="match status" value="1"/>
</dbReference>
<dbReference type="RefSeq" id="WP_244160959.1">
    <property type="nucleotide sequence ID" value="NZ_FNEC01000024.1"/>
</dbReference>
<dbReference type="GO" id="GO:0046464">
    <property type="term" value="P:acylglycerol catabolic process"/>
    <property type="evidence" value="ECO:0007669"/>
    <property type="project" value="TreeGrafter"/>
</dbReference>
<keyword evidence="4" id="KW-1185">Reference proteome</keyword>
<dbReference type="GO" id="GO:0047372">
    <property type="term" value="F:monoacylglycerol lipase activity"/>
    <property type="evidence" value="ECO:0007669"/>
    <property type="project" value="TreeGrafter"/>
</dbReference>
<accession>A0A239M8H3</accession>
<dbReference type="PRINTS" id="PR00111">
    <property type="entry name" value="ABHYDROLASE"/>
</dbReference>
<dbReference type="SUPFAM" id="SSF53474">
    <property type="entry name" value="alpha/beta-Hydrolases"/>
    <property type="match status" value="1"/>
</dbReference>
<dbReference type="PANTHER" id="PTHR43798">
    <property type="entry name" value="MONOACYLGLYCEROL LIPASE"/>
    <property type="match status" value="1"/>
</dbReference>
<evidence type="ECO:0000313" key="5">
    <source>
        <dbReference type="Proteomes" id="UP000199693"/>
    </source>
</evidence>
<evidence type="ECO:0000259" key="1">
    <source>
        <dbReference type="Pfam" id="PF12697"/>
    </source>
</evidence>
<dbReference type="Pfam" id="PF12697">
    <property type="entry name" value="Abhydrolase_6"/>
    <property type="match status" value="1"/>
</dbReference>